<dbReference type="AlphaFoldDB" id="A0AAE1A5C8"/>
<dbReference type="Gene3D" id="3.40.1620.60">
    <property type="match status" value="1"/>
</dbReference>
<evidence type="ECO:0000259" key="4">
    <source>
        <dbReference type="PROSITE" id="PS50215"/>
    </source>
</evidence>
<dbReference type="PROSITE" id="PS50215">
    <property type="entry name" value="ADAM_MEPRO"/>
    <property type="match status" value="1"/>
</dbReference>
<name>A0AAE1A5C8_9GAST</name>
<feature type="compositionally biased region" description="Basic and acidic residues" evidence="2">
    <location>
        <begin position="447"/>
        <end position="456"/>
    </location>
</feature>
<dbReference type="InterPro" id="IPR001590">
    <property type="entry name" value="Peptidase_M12B"/>
</dbReference>
<dbReference type="GO" id="GO:0006508">
    <property type="term" value="P:proteolysis"/>
    <property type="evidence" value="ECO:0007669"/>
    <property type="project" value="InterPro"/>
</dbReference>
<dbReference type="GO" id="GO:0004222">
    <property type="term" value="F:metalloendopeptidase activity"/>
    <property type="evidence" value="ECO:0007669"/>
    <property type="project" value="InterPro"/>
</dbReference>
<reference evidence="5" key="1">
    <citation type="journal article" date="2023" name="G3 (Bethesda)">
        <title>A reference genome for the long-term kleptoplast-retaining sea slug Elysia crispata morphotype clarki.</title>
        <authorList>
            <person name="Eastman K.E."/>
            <person name="Pendleton A.L."/>
            <person name="Shaikh M.A."/>
            <person name="Suttiyut T."/>
            <person name="Ogas R."/>
            <person name="Tomko P."/>
            <person name="Gavelis G."/>
            <person name="Widhalm J.R."/>
            <person name="Wisecaver J.H."/>
        </authorList>
    </citation>
    <scope>NUCLEOTIDE SEQUENCE</scope>
    <source>
        <strain evidence="5">ECLA1</strain>
    </source>
</reference>
<feature type="active site" evidence="1">
    <location>
        <position position="177"/>
    </location>
</feature>
<dbReference type="SUPFAM" id="SSF55486">
    <property type="entry name" value="Metalloproteases ('zincins'), catalytic domain"/>
    <property type="match status" value="1"/>
</dbReference>
<feature type="binding site" evidence="1">
    <location>
        <position position="180"/>
    </location>
    <ligand>
        <name>Zn(2+)</name>
        <dbReference type="ChEBI" id="CHEBI:29105"/>
        <note>catalytic</note>
    </ligand>
</feature>
<evidence type="ECO:0000313" key="6">
    <source>
        <dbReference type="Proteomes" id="UP001283361"/>
    </source>
</evidence>
<keyword evidence="6" id="KW-1185">Reference proteome</keyword>
<evidence type="ECO:0000256" key="3">
    <source>
        <dbReference type="SAM" id="SignalP"/>
    </source>
</evidence>
<keyword evidence="3" id="KW-0732">Signal</keyword>
<dbReference type="Gene3D" id="3.40.390.10">
    <property type="entry name" value="Collagenase (Catalytic Domain)"/>
    <property type="match status" value="1"/>
</dbReference>
<feature type="chain" id="PRO_5042193472" description="Peptidase M12B domain-containing protein" evidence="3">
    <location>
        <begin position="19"/>
        <end position="471"/>
    </location>
</feature>
<comment type="caution">
    <text evidence="1">Lacks conserved residue(s) required for the propagation of feature annotation.</text>
</comment>
<proteinExistence type="predicted"/>
<dbReference type="InterPro" id="IPR024079">
    <property type="entry name" value="MetalloPept_cat_dom_sf"/>
</dbReference>
<protein>
    <recommendedName>
        <fullName evidence="4">Peptidase M12B domain-containing protein</fullName>
    </recommendedName>
</protein>
<feature type="domain" description="Peptidase M12B" evidence="4">
    <location>
        <begin position="24"/>
        <end position="233"/>
    </location>
</feature>
<keyword evidence="1" id="KW-0862">Zinc</keyword>
<feature type="signal peptide" evidence="3">
    <location>
        <begin position="1"/>
        <end position="18"/>
    </location>
</feature>
<evidence type="ECO:0000256" key="1">
    <source>
        <dbReference type="PROSITE-ProRule" id="PRU00276"/>
    </source>
</evidence>
<organism evidence="5 6">
    <name type="scientific">Elysia crispata</name>
    <name type="common">lettuce slug</name>
    <dbReference type="NCBI Taxonomy" id="231223"/>
    <lineage>
        <taxon>Eukaryota</taxon>
        <taxon>Metazoa</taxon>
        <taxon>Spiralia</taxon>
        <taxon>Lophotrochozoa</taxon>
        <taxon>Mollusca</taxon>
        <taxon>Gastropoda</taxon>
        <taxon>Heterobranchia</taxon>
        <taxon>Euthyneura</taxon>
        <taxon>Panpulmonata</taxon>
        <taxon>Sacoglossa</taxon>
        <taxon>Placobranchoidea</taxon>
        <taxon>Plakobranchidae</taxon>
        <taxon>Elysia</taxon>
    </lineage>
</organism>
<evidence type="ECO:0000256" key="2">
    <source>
        <dbReference type="SAM" id="MobiDB-lite"/>
    </source>
</evidence>
<dbReference type="Pfam" id="PF01421">
    <property type="entry name" value="Reprolysin"/>
    <property type="match status" value="1"/>
</dbReference>
<feature type="binding site" evidence="1">
    <location>
        <position position="176"/>
    </location>
    <ligand>
        <name>Zn(2+)</name>
        <dbReference type="ChEBI" id="CHEBI:29105"/>
        <note>catalytic</note>
    </ligand>
</feature>
<evidence type="ECO:0000313" key="5">
    <source>
        <dbReference type="EMBL" id="KAK3781614.1"/>
    </source>
</evidence>
<dbReference type="GO" id="GO:0046872">
    <property type="term" value="F:metal ion binding"/>
    <property type="evidence" value="ECO:0007669"/>
    <property type="project" value="UniProtKB-KW"/>
</dbReference>
<accession>A0AAE1A5C8</accession>
<feature type="region of interest" description="Disordered" evidence="2">
    <location>
        <begin position="424"/>
        <end position="471"/>
    </location>
</feature>
<sequence length="471" mass="50921">MWITLALILPLLAGVAHQAAVPSYEVEVYFVVDRAVVDRYVAEQTNGQTQPALESLNADIDYFLTEINGMYASLEEKGFNIRILKKKVDILDVNLFYDNTDVDPGLKAFDAWLLSTGAYASINYDAAILWTGFELVSGYDAGVAGYAHVGEICKTVNSSGIAEYDLTYSTSITTAHELAHIMGAGHDSDITGYIMVPKSSAVEENRWKFSLCTKEAFDAAVGKLSSNCLLSSSAESTAQAAGITDALGNPDTVCRRSEQDQNSYMCKSPAFYDGVTPQGDTVCKRIWCKETGTSYCNSAFSSDGLICGTNKRCNDGKCEDNPDSESALVTDECIWGDQASVSFSTSSGHYEGDCPGLIDFLGKSACGSATVETTCCKTCEDLHTGIEGCEYGDTFDNCNAYTQRQICDNYRDICCEFCHGYRKKRSADSDGKSSKLTLDLPPGGVKVTDDLQRKPDSAPNINTNGGPREAV</sequence>
<keyword evidence="1" id="KW-0479">Metal-binding</keyword>
<gene>
    <name evidence="5" type="ORF">RRG08_029278</name>
</gene>
<comment type="caution">
    <text evidence="5">The sequence shown here is derived from an EMBL/GenBank/DDBJ whole genome shotgun (WGS) entry which is preliminary data.</text>
</comment>
<dbReference type="Proteomes" id="UP001283361">
    <property type="component" value="Unassembled WGS sequence"/>
</dbReference>
<dbReference type="EMBL" id="JAWDGP010002614">
    <property type="protein sequence ID" value="KAK3781614.1"/>
    <property type="molecule type" value="Genomic_DNA"/>
</dbReference>
<feature type="binding site" evidence="1">
    <location>
        <position position="186"/>
    </location>
    <ligand>
        <name>Zn(2+)</name>
        <dbReference type="ChEBI" id="CHEBI:29105"/>
        <note>catalytic</note>
    </ligand>
</feature>